<dbReference type="STRING" id="642227.HA49_10955"/>
<dbReference type="EMBL" id="JPKR02000002">
    <property type="protein sequence ID" value="KGD73754.1"/>
    <property type="molecule type" value="Genomic_DNA"/>
</dbReference>
<evidence type="ECO:0000313" key="4">
    <source>
        <dbReference type="Proteomes" id="UP000029577"/>
    </source>
</evidence>
<evidence type="ECO:0000259" key="2">
    <source>
        <dbReference type="SMART" id="SM00899"/>
    </source>
</evidence>
<dbReference type="SUPFAM" id="SSF50037">
    <property type="entry name" value="C-terminal domain of transcriptional repressors"/>
    <property type="match status" value="1"/>
</dbReference>
<organism evidence="3 4">
    <name type="scientific">Tatumella morbirosei</name>
    <dbReference type="NCBI Taxonomy" id="642227"/>
    <lineage>
        <taxon>Bacteria</taxon>
        <taxon>Pseudomonadati</taxon>
        <taxon>Pseudomonadota</taxon>
        <taxon>Gammaproteobacteria</taxon>
        <taxon>Enterobacterales</taxon>
        <taxon>Erwiniaceae</taxon>
        <taxon>Tatumella</taxon>
    </lineage>
</organism>
<dbReference type="Proteomes" id="UP000029577">
    <property type="component" value="Unassembled WGS sequence"/>
</dbReference>
<proteinExistence type="predicted"/>
<accession>A0A095TB38</accession>
<dbReference type="InterPro" id="IPR008988">
    <property type="entry name" value="Transcriptional_repressor_C"/>
</dbReference>
<feature type="domain" description="Ferrous iron transporter FeoA-like" evidence="2">
    <location>
        <begin position="1"/>
        <end position="72"/>
    </location>
</feature>
<keyword evidence="4" id="KW-1185">Reference proteome</keyword>
<evidence type="ECO:0000256" key="1">
    <source>
        <dbReference type="ARBA" id="ARBA00023004"/>
    </source>
</evidence>
<dbReference type="InterPro" id="IPR038157">
    <property type="entry name" value="FeoA_core_dom"/>
</dbReference>
<sequence length="82" mass="8770">MPVLPGQSYLICAFDPQMPPAFRQKLLSLGLLPGTRFRAGRIAPLGDPLEIHTASLTLMLRQSDLRLLMLEPCAGASGGGKP</sequence>
<dbReference type="Gene3D" id="2.30.30.90">
    <property type="match status" value="1"/>
</dbReference>
<dbReference type="eggNOG" id="COG1918">
    <property type="taxonomic scope" value="Bacteria"/>
</dbReference>
<gene>
    <name evidence="3" type="ORF">HA49_10955</name>
</gene>
<dbReference type="GO" id="GO:0046914">
    <property type="term" value="F:transition metal ion binding"/>
    <property type="evidence" value="ECO:0007669"/>
    <property type="project" value="InterPro"/>
</dbReference>
<dbReference type="PANTHER" id="PTHR42954">
    <property type="entry name" value="FE(2+) TRANSPORT PROTEIN A"/>
    <property type="match status" value="1"/>
</dbReference>
<dbReference type="SMART" id="SM00899">
    <property type="entry name" value="FeoA"/>
    <property type="match status" value="1"/>
</dbReference>
<dbReference type="PANTHER" id="PTHR42954:SF2">
    <property type="entry name" value="FE(2+) TRANSPORT PROTEIN A"/>
    <property type="match status" value="1"/>
</dbReference>
<keyword evidence="1" id="KW-0408">Iron</keyword>
<evidence type="ECO:0000313" key="3">
    <source>
        <dbReference type="EMBL" id="KGD73754.1"/>
    </source>
</evidence>
<dbReference type="RefSeq" id="WP_038020265.1">
    <property type="nucleotide sequence ID" value="NZ_JPKR02000002.1"/>
</dbReference>
<reference evidence="3" key="1">
    <citation type="submission" date="2014-12" db="EMBL/GenBank/DDBJ databases">
        <title>The draft genome of the Tatumella morbirosei type strain, LMG23360T isolated from pineapple rot.</title>
        <authorList>
            <person name="Smits T.H."/>
            <person name="Palmer M."/>
            <person name="Venter S.N."/>
            <person name="Duffy B."/>
            <person name="Steenkamp E.T."/>
            <person name="Chan W.Y."/>
            <person name="Coutinho T.A."/>
            <person name="Coetzee M.P."/>
            <person name="De Maayer P."/>
        </authorList>
    </citation>
    <scope>NUCLEOTIDE SEQUENCE [LARGE SCALE GENOMIC DNA]</scope>
    <source>
        <strain evidence="3">LMG 23360</strain>
    </source>
</reference>
<name>A0A095TB38_9GAMM</name>
<dbReference type="InterPro" id="IPR052713">
    <property type="entry name" value="FeoA"/>
</dbReference>
<dbReference type="InterPro" id="IPR007167">
    <property type="entry name" value="Fe-transptr_FeoA-like"/>
</dbReference>
<dbReference type="OrthoDB" id="9811076at2"/>
<dbReference type="AlphaFoldDB" id="A0A095TB38"/>
<dbReference type="Pfam" id="PF04023">
    <property type="entry name" value="FeoA"/>
    <property type="match status" value="1"/>
</dbReference>
<protein>
    <recommendedName>
        <fullName evidence="2">Ferrous iron transporter FeoA-like domain-containing protein</fullName>
    </recommendedName>
</protein>
<comment type="caution">
    <text evidence="3">The sequence shown here is derived from an EMBL/GenBank/DDBJ whole genome shotgun (WGS) entry which is preliminary data.</text>
</comment>